<proteinExistence type="predicted"/>
<evidence type="ECO:0000256" key="8">
    <source>
        <dbReference type="ARBA" id="ARBA00023211"/>
    </source>
</evidence>
<evidence type="ECO:0000313" key="10">
    <source>
        <dbReference type="EMBL" id="PHT25123.1"/>
    </source>
</evidence>
<evidence type="ECO:0000256" key="3">
    <source>
        <dbReference type="ARBA" id="ARBA00013081"/>
    </source>
</evidence>
<keyword evidence="7" id="KW-0904">Protein phosphatase</keyword>
<dbReference type="Pfam" id="PF00481">
    <property type="entry name" value="PP2C"/>
    <property type="match status" value="1"/>
</dbReference>
<keyword evidence="6" id="KW-0460">Magnesium</keyword>
<dbReference type="InterPro" id="IPR000222">
    <property type="entry name" value="PP2C_BS"/>
</dbReference>
<accession>A0A2G2UWN9</accession>
<evidence type="ECO:0000256" key="4">
    <source>
        <dbReference type="ARBA" id="ARBA00022723"/>
    </source>
</evidence>
<comment type="caution">
    <text evidence="10">The sequence shown here is derived from an EMBL/GenBank/DDBJ whole genome shotgun (WGS) entry which is preliminary data.</text>
</comment>
<dbReference type="GO" id="GO:0004722">
    <property type="term" value="F:protein serine/threonine phosphatase activity"/>
    <property type="evidence" value="ECO:0007669"/>
    <property type="project" value="UniProtKB-EC"/>
</dbReference>
<dbReference type="STRING" id="33114.A0A2G2UWN9"/>
<reference evidence="11" key="2">
    <citation type="journal article" date="2017" name="J. Anim. Genet.">
        <title>Multiple reference genome sequences of hot pepper reveal the massive evolution of plant disease resistance genes by retroduplication.</title>
        <authorList>
            <person name="Kim S."/>
            <person name="Park J."/>
            <person name="Yeom S.-I."/>
            <person name="Kim Y.-M."/>
            <person name="Seo E."/>
            <person name="Kim K.-T."/>
            <person name="Kim M.-S."/>
            <person name="Lee J.M."/>
            <person name="Cheong K."/>
            <person name="Shin H.-S."/>
            <person name="Kim S.-B."/>
            <person name="Han K."/>
            <person name="Lee J."/>
            <person name="Park M."/>
            <person name="Lee H.-A."/>
            <person name="Lee H.-Y."/>
            <person name="Lee Y."/>
            <person name="Oh S."/>
            <person name="Lee J.H."/>
            <person name="Choi E."/>
            <person name="Choi E."/>
            <person name="Lee S.E."/>
            <person name="Jeon J."/>
            <person name="Kim H."/>
            <person name="Choi G."/>
            <person name="Song H."/>
            <person name="Lee J."/>
            <person name="Lee S.-C."/>
            <person name="Kwon J.-K."/>
            <person name="Lee H.-Y."/>
            <person name="Koo N."/>
            <person name="Hong Y."/>
            <person name="Kim R.W."/>
            <person name="Kang W.-H."/>
            <person name="Huh J.H."/>
            <person name="Kang B.-C."/>
            <person name="Yang T.-J."/>
            <person name="Lee Y.-H."/>
            <person name="Bennetzen J.L."/>
            <person name="Choi D."/>
        </authorList>
    </citation>
    <scope>NUCLEOTIDE SEQUENCE [LARGE SCALE GENOMIC DNA]</scope>
    <source>
        <strain evidence="11">cv. PBC81</strain>
    </source>
</reference>
<dbReference type="Proteomes" id="UP000224567">
    <property type="component" value="Unassembled WGS sequence"/>
</dbReference>
<evidence type="ECO:0000256" key="7">
    <source>
        <dbReference type="ARBA" id="ARBA00022912"/>
    </source>
</evidence>
<dbReference type="SUPFAM" id="SSF81606">
    <property type="entry name" value="PP2C-like"/>
    <property type="match status" value="1"/>
</dbReference>
<dbReference type="Gene3D" id="3.60.40.10">
    <property type="entry name" value="PPM-type phosphatase domain"/>
    <property type="match status" value="1"/>
</dbReference>
<comment type="cofactor">
    <cofactor evidence="2">
        <name>Mg(2+)</name>
        <dbReference type="ChEBI" id="CHEBI:18420"/>
    </cofactor>
</comment>
<organism evidence="10 11">
    <name type="scientific">Capsicum baccatum</name>
    <name type="common">Peruvian pepper</name>
    <dbReference type="NCBI Taxonomy" id="33114"/>
    <lineage>
        <taxon>Eukaryota</taxon>
        <taxon>Viridiplantae</taxon>
        <taxon>Streptophyta</taxon>
        <taxon>Embryophyta</taxon>
        <taxon>Tracheophyta</taxon>
        <taxon>Spermatophyta</taxon>
        <taxon>Magnoliopsida</taxon>
        <taxon>eudicotyledons</taxon>
        <taxon>Gunneridae</taxon>
        <taxon>Pentapetalae</taxon>
        <taxon>asterids</taxon>
        <taxon>lamiids</taxon>
        <taxon>Solanales</taxon>
        <taxon>Solanaceae</taxon>
        <taxon>Solanoideae</taxon>
        <taxon>Capsiceae</taxon>
        <taxon>Capsicum</taxon>
    </lineage>
</organism>
<dbReference type="InterPro" id="IPR001932">
    <property type="entry name" value="PPM-type_phosphatase-like_dom"/>
</dbReference>
<evidence type="ECO:0000256" key="2">
    <source>
        <dbReference type="ARBA" id="ARBA00001946"/>
    </source>
</evidence>
<keyword evidence="4" id="KW-0479">Metal-binding</keyword>
<sequence>METELPFSSPGEIISFKTEINELLSGFKNPKISNVLSDILSLTLSEGNLEPLVPFPRMKLKVMGVYLSSPKTEKFSEDGGNDRVKYGLSSMQGWRATMEDAHAAIPDLDSSTSFFGVYDGHGDDVANFDNFLCRSCDDEPMESNKSPVAGDETFRHGVHSLFELWSSAFQLSLAYSLS</sequence>
<feature type="domain" description="PPM-type phosphatase" evidence="9">
    <location>
        <begin position="85"/>
        <end position="129"/>
    </location>
</feature>
<evidence type="ECO:0000256" key="1">
    <source>
        <dbReference type="ARBA" id="ARBA00001936"/>
    </source>
</evidence>
<gene>
    <name evidence="10" type="ORF">CQW23_35236</name>
</gene>
<keyword evidence="11" id="KW-1185">Reference proteome</keyword>
<dbReference type="OrthoDB" id="10264738at2759"/>
<reference evidence="10 11" key="1">
    <citation type="journal article" date="2017" name="Genome Biol.">
        <title>New reference genome sequences of hot pepper reveal the massive evolution of plant disease-resistance genes by retroduplication.</title>
        <authorList>
            <person name="Kim S."/>
            <person name="Park J."/>
            <person name="Yeom S.I."/>
            <person name="Kim Y.M."/>
            <person name="Seo E."/>
            <person name="Kim K.T."/>
            <person name="Kim M.S."/>
            <person name="Lee J.M."/>
            <person name="Cheong K."/>
            <person name="Shin H.S."/>
            <person name="Kim S.B."/>
            <person name="Han K."/>
            <person name="Lee J."/>
            <person name="Park M."/>
            <person name="Lee H.A."/>
            <person name="Lee H.Y."/>
            <person name="Lee Y."/>
            <person name="Oh S."/>
            <person name="Lee J.H."/>
            <person name="Choi E."/>
            <person name="Choi E."/>
            <person name="Lee S.E."/>
            <person name="Jeon J."/>
            <person name="Kim H."/>
            <person name="Choi G."/>
            <person name="Song H."/>
            <person name="Lee J."/>
            <person name="Lee S.C."/>
            <person name="Kwon J.K."/>
            <person name="Lee H.Y."/>
            <person name="Koo N."/>
            <person name="Hong Y."/>
            <person name="Kim R.W."/>
            <person name="Kang W.H."/>
            <person name="Huh J.H."/>
            <person name="Kang B.C."/>
            <person name="Yang T.J."/>
            <person name="Lee Y.H."/>
            <person name="Bennetzen J.L."/>
            <person name="Choi D."/>
        </authorList>
    </citation>
    <scope>NUCLEOTIDE SEQUENCE [LARGE SCALE GENOMIC DNA]</scope>
    <source>
        <strain evidence="11">cv. PBC81</strain>
    </source>
</reference>
<keyword evidence="5" id="KW-0378">Hydrolase</keyword>
<protein>
    <recommendedName>
        <fullName evidence="3">protein-serine/threonine phosphatase</fullName>
        <ecNumber evidence="3">3.1.3.16</ecNumber>
    </recommendedName>
</protein>
<dbReference type="InterPro" id="IPR036457">
    <property type="entry name" value="PPM-type-like_dom_sf"/>
</dbReference>
<dbReference type="EC" id="3.1.3.16" evidence="3"/>
<dbReference type="GO" id="GO:0046872">
    <property type="term" value="F:metal ion binding"/>
    <property type="evidence" value="ECO:0007669"/>
    <property type="project" value="UniProtKB-KW"/>
</dbReference>
<evidence type="ECO:0000313" key="11">
    <source>
        <dbReference type="Proteomes" id="UP000224567"/>
    </source>
</evidence>
<comment type="cofactor">
    <cofactor evidence="1">
        <name>Mn(2+)</name>
        <dbReference type="ChEBI" id="CHEBI:29035"/>
    </cofactor>
</comment>
<evidence type="ECO:0000259" key="9">
    <source>
        <dbReference type="Pfam" id="PF00481"/>
    </source>
</evidence>
<dbReference type="AlphaFoldDB" id="A0A2G2UWN9"/>
<dbReference type="PROSITE" id="PS01032">
    <property type="entry name" value="PPM_1"/>
    <property type="match status" value="1"/>
</dbReference>
<evidence type="ECO:0000256" key="6">
    <source>
        <dbReference type="ARBA" id="ARBA00022842"/>
    </source>
</evidence>
<keyword evidence="8" id="KW-0464">Manganese</keyword>
<evidence type="ECO:0000256" key="5">
    <source>
        <dbReference type="ARBA" id="ARBA00022801"/>
    </source>
</evidence>
<dbReference type="EMBL" id="MLFT02002882">
    <property type="protein sequence ID" value="PHT25123.1"/>
    <property type="molecule type" value="Genomic_DNA"/>
</dbReference>
<name>A0A2G2UWN9_CAPBA</name>